<gene>
    <name evidence="2" type="ORF">LTR36_004679</name>
</gene>
<feature type="compositionally biased region" description="Low complexity" evidence="1">
    <location>
        <begin position="696"/>
        <end position="711"/>
    </location>
</feature>
<evidence type="ECO:0008006" key="4">
    <source>
        <dbReference type="Google" id="ProtNLM"/>
    </source>
</evidence>
<dbReference type="InterPro" id="IPR042065">
    <property type="entry name" value="E3_ELL-like"/>
</dbReference>
<dbReference type="InterPro" id="IPR036390">
    <property type="entry name" value="WH_DNA-bd_sf"/>
</dbReference>
<evidence type="ECO:0000256" key="1">
    <source>
        <dbReference type="SAM" id="MobiDB-lite"/>
    </source>
</evidence>
<proteinExistence type="predicted"/>
<reference evidence="2 3" key="1">
    <citation type="submission" date="2021-11" db="EMBL/GenBank/DDBJ databases">
        <title>Black yeast isolated from Biological Soil Crust.</title>
        <authorList>
            <person name="Kurbessoian T."/>
        </authorList>
    </citation>
    <scope>NUCLEOTIDE SEQUENCE [LARGE SCALE GENOMIC DNA]</scope>
    <source>
        <strain evidence="2 3">CCFEE 5522</strain>
    </source>
</reference>
<feature type="compositionally biased region" description="Basic and acidic residues" evidence="1">
    <location>
        <begin position="642"/>
        <end position="664"/>
    </location>
</feature>
<feature type="region of interest" description="Disordered" evidence="1">
    <location>
        <begin position="318"/>
        <end position="711"/>
    </location>
</feature>
<organism evidence="2 3">
    <name type="scientific">Oleoguttula mirabilis</name>
    <dbReference type="NCBI Taxonomy" id="1507867"/>
    <lineage>
        <taxon>Eukaryota</taxon>
        <taxon>Fungi</taxon>
        <taxon>Dikarya</taxon>
        <taxon>Ascomycota</taxon>
        <taxon>Pezizomycotina</taxon>
        <taxon>Dothideomycetes</taxon>
        <taxon>Dothideomycetidae</taxon>
        <taxon>Mycosphaerellales</taxon>
        <taxon>Teratosphaeriaceae</taxon>
        <taxon>Oleoguttula</taxon>
    </lineage>
</organism>
<protein>
    <recommendedName>
        <fullName evidence="4">E3 ubiquitin-protein ligase</fullName>
    </recommendedName>
</protein>
<sequence length="786" mass="83936">MAGSSMHTGDITLHGVHDTEDGKPGSAPGVLLKLSDGLLQDIKRASHAKEGLQFVTGSAPKLRIGGRTIDMNLSAEAFRTELYASTAAGSLTDLTLSGVVSHRAELRQLERRSGEDTAGSEAALAALQSSLASYEQDKQAKQSNIVNSVLPTAKSRFVTGKQKRSLLGPQQHATSSPGSSLTPQHGSTLPSASNSDAAVRLQALKIPIIHLLALKPASGESITSKTHIPKGDLENILQKIAKQEDGKWKLGDRAYRELDAWKFGYTSKGDRQLAIDNAIRAYDRLRVGKEEKIWQLLLPKEDRGKGIILSRLQTGGGQVDRGLTPNYAPSPLPHVEGVNESKPVSAATTPRVGASTPKPATAKSDVLKRLLAKDPKKARAMEEAKEKKRKERDAAREVAASDREGAKPAKRQTAKPSNPKVKSAPTVHSSDDESGEEGEVKDEITRVDSKTSPEKSKPAVKSKASLVPSQSPDGGDALVKSKTPSDKATTKHKAAADPAKSIASLANKVSTPTGAGKSTPRNNTNLAAPTSQHKSQRSPQKPDSKPNVPSPLGAARPRVASDVSDRNAVGIQRARQGAGTPQSLGVTNGLRKRQDTVTSIESTALSSSDKKRTENVSSQKPHKVAANGTSTPKIPPANGAAHKAETGVKRKAEDMPAQEDERAPVAKHRKTDSTSSQSQNSHASSMAATQSTARTSPDAALDSGSSDSAGSVLDTITYAQGLNMAEKFRDVYYPAYAQMYDGQVAKEAKGETVTKDERERLWAMHRRLEQMKREIQIASEREHRED</sequence>
<feature type="compositionally biased region" description="Low complexity" evidence="1">
    <location>
        <begin position="673"/>
        <end position="688"/>
    </location>
</feature>
<accession>A0AAV9JHC5</accession>
<keyword evidence="3" id="KW-1185">Reference proteome</keyword>
<feature type="region of interest" description="Disordered" evidence="1">
    <location>
        <begin position="160"/>
        <end position="194"/>
    </location>
</feature>
<evidence type="ECO:0000313" key="2">
    <source>
        <dbReference type="EMBL" id="KAK4543905.1"/>
    </source>
</evidence>
<dbReference type="Proteomes" id="UP001324427">
    <property type="component" value="Unassembled WGS sequence"/>
</dbReference>
<dbReference type="SUPFAM" id="SSF46785">
    <property type="entry name" value="Winged helix' DNA-binding domain"/>
    <property type="match status" value="1"/>
</dbReference>
<feature type="compositionally biased region" description="Polar residues" evidence="1">
    <location>
        <begin position="596"/>
        <end position="607"/>
    </location>
</feature>
<dbReference type="EMBL" id="JAVFHQ010000028">
    <property type="protein sequence ID" value="KAK4543905.1"/>
    <property type="molecule type" value="Genomic_DNA"/>
</dbReference>
<feature type="compositionally biased region" description="Basic and acidic residues" evidence="1">
    <location>
        <begin position="441"/>
        <end position="457"/>
    </location>
</feature>
<feature type="compositionally biased region" description="Basic and acidic residues" evidence="1">
    <location>
        <begin position="365"/>
        <end position="407"/>
    </location>
</feature>
<dbReference type="Gene3D" id="1.10.10.2670">
    <property type="entry name" value="E3 ubiquitin-protein ligase"/>
    <property type="match status" value="1"/>
</dbReference>
<comment type="caution">
    <text evidence="2">The sequence shown here is derived from an EMBL/GenBank/DDBJ whole genome shotgun (WGS) entry which is preliminary data.</text>
</comment>
<feature type="compositionally biased region" description="Polar residues" evidence="1">
    <location>
        <begin position="519"/>
        <end position="541"/>
    </location>
</feature>
<name>A0AAV9JHC5_9PEZI</name>
<feature type="region of interest" description="Disordered" evidence="1">
    <location>
        <begin position="1"/>
        <end position="28"/>
    </location>
</feature>
<dbReference type="AlphaFoldDB" id="A0AAV9JHC5"/>
<evidence type="ECO:0000313" key="3">
    <source>
        <dbReference type="Proteomes" id="UP001324427"/>
    </source>
</evidence>
<feature type="compositionally biased region" description="Polar residues" evidence="1">
    <location>
        <begin position="171"/>
        <end position="194"/>
    </location>
</feature>